<dbReference type="EMBL" id="JAPFQP010000001">
    <property type="protein sequence ID" value="MCX2718889.1"/>
    <property type="molecule type" value="Genomic_DNA"/>
</dbReference>
<proteinExistence type="predicted"/>
<reference evidence="1" key="1">
    <citation type="submission" date="2022-11" db="EMBL/GenBank/DDBJ databases">
        <title>The characterization of three novel Bacteroidetes species and genomic analysis of their roles in tidal elemental geochemical cycles.</title>
        <authorList>
            <person name="Ma K.-J."/>
        </authorList>
    </citation>
    <scope>NUCLEOTIDE SEQUENCE</scope>
    <source>
        <strain evidence="1">M415</strain>
    </source>
</reference>
<dbReference type="RefSeq" id="WP_266011243.1">
    <property type="nucleotide sequence ID" value="NZ_JAPFQP010000001.1"/>
</dbReference>
<evidence type="ECO:0000313" key="1">
    <source>
        <dbReference type="EMBL" id="MCX2718889.1"/>
    </source>
</evidence>
<keyword evidence="2" id="KW-1185">Reference proteome</keyword>
<name>A0AAE3SMS7_9FLAO</name>
<protein>
    <submittedName>
        <fullName evidence="1">Uncharacterized protein</fullName>
    </submittedName>
</protein>
<accession>A0AAE3SMS7</accession>
<sequence length="127" mass="14720">MNEILSVLNLALSAVGKALTKRGTRIEKKIRAVQLMQKAVNRTKLYLNESNGNYHPNAELSDLWNEAFAAMILIDHELARKLNEQSRFWIEPQAWLLEESAMELQPSLMELQDRCESIIIELQRRKT</sequence>
<organism evidence="1 2">
    <name type="scientific">Lentiprolixibacter aurantiacus</name>
    <dbReference type="NCBI Taxonomy" id="2993939"/>
    <lineage>
        <taxon>Bacteria</taxon>
        <taxon>Pseudomonadati</taxon>
        <taxon>Bacteroidota</taxon>
        <taxon>Flavobacteriia</taxon>
        <taxon>Flavobacteriales</taxon>
        <taxon>Flavobacteriaceae</taxon>
        <taxon>Lentiprolixibacter</taxon>
    </lineage>
</organism>
<gene>
    <name evidence="1" type="ORF">OO016_04670</name>
</gene>
<evidence type="ECO:0000313" key="2">
    <source>
        <dbReference type="Proteomes" id="UP001207116"/>
    </source>
</evidence>
<comment type="caution">
    <text evidence="1">The sequence shown here is derived from an EMBL/GenBank/DDBJ whole genome shotgun (WGS) entry which is preliminary data.</text>
</comment>
<dbReference type="AlphaFoldDB" id="A0AAE3SMS7"/>
<dbReference type="Proteomes" id="UP001207116">
    <property type="component" value="Unassembled WGS sequence"/>
</dbReference>